<dbReference type="GO" id="GO:0000287">
    <property type="term" value="F:magnesium ion binding"/>
    <property type="evidence" value="ECO:0007669"/>
    <property type="project" value="UniProtKB-UniRule"/>
</dbReference>
<feature type="transmembrane region" description="Helical" evidence="9">
    <location>
        <begin position="403"/>
        <end position="430"/>
    </location>
</feature>
<feature type="transmembrane region" description="Helical" evidence="9">
    <location>
        <begin position="101"/>
        <end position="123"/>
    </location>
</feature>
<dbReference type="InterPro" id="IPR004131">
    <property type="entry name" value="PPase-energised_H-pump"/>
</dbReference>
<keyword evidence="5 9" id="KW-1278">Translocase</keyword>
<comment type="caution">
    <text evidence="9">Lacks conserved residue(s) required for the propagation of feature annotation.</text>
</comment>
<keyword evidence="3 9" id="KW-0812">Transmembrane</keyword>
<feature type="transmembrane region" description="Helical" evidence="9">
    <location>
        <begin position="200"/>
        <end position="218"/>
    </location>
</feature>
<protein>
    <recommendedName>
        <fullName evidence="9">K(+)-insensitive pyrophosphate-energized proton pump</fullName>
        <ecNumber evidence="9">7.1.3.1</ecNumber>
    </recommendedName>
    <alternativeName>
        <fullName evidence="9">Membrane-bound proton-translocating pyrophosphatase</fullName>
    </alternativeName>
    <alternativeName>
        <fullName evidence="9">Pyrophosphate-energized inorganic pyrophosphatase</fullName>
        <shortName evidence="9">H(+)-PPase</shortName>
    </alternativeName>
</protein>
<comment type="subunit">
    <text evidence="9">Homodimer.</text>
</comment>
<feature type="transmembrane region" description="Helical" evidence="9">
    <location>
        <begin position="144"/>
        <end position="167"/>
    </location>
</feature>
<evidence type="ECO:0000256" key="7">
    <source>
        <dbReference type="ARBA" id="ARBA00023065"/>
    </source>
</evidence>
<comment type="catalytic activity">
    <reaction evidence="9">
        <text>diphosphate + H2O + H(+)(in) = 2 phosphate + 2 H(+)(out)</text>
        <dbReference type="Rhea" id="RHEA:13973"/>
        <dbReference type="ChEBI" id="CHEBI:15377"/>
        <dbReference type="ChEBI" id="CHEBI:15378"/>
        <dbReference type="ChEBI" id="CHEBI:33019"/>
        <dbReference type="ChEBI" id="CHEBI:43474"/>
        <dbReference type="EC" id="7.1.3.1"/>
    </reaction>
</comment>
<dbReference type="NCBIfam" id="NF001960">
    <property type="entry name" value="PRK00733.3-5"/>
    <property type="match status" value="1"/>
</dbReference>
<feature type="transmembrane region" description="Helical" evidence="9">
    <location>
        <begin position="605"/>
        <end position="626"/>
    </location>
</feature>
<dbReference type="GO" id="GO:0012505">
    <property type="term" value="C:endomembrane system"/>
    <property type="evidence" value="ECO:0007669"/>
    <property type="project" value="UniProtKB-SubCell"/>
</dbReference>
<dbReference type="GO" id="GO:0005886">
    <property type="term" value="C:plasma membrane"/>
    <property type="evidence" value="ECO:0007669"/>
    <property type="project" value="UniProtKB-SubCell"/>
</dbReference>
<comment type="cofactor">
    <cofactor evidence="9">
        <name>Mg(2+)</name>
        <dbReference type="ChEBI" id="CHEBI:18420"/>
    </cofactor>
</comment>
<proteinExistence type="inferred from homology"/>
<evidence type="ECO:0000313" key="10">
    <source>
        <dbReference type="EMBL" id="QEK38964.1"/>
    </source>
</evidence>
<dbReference type="OrthoDB" id="9808652at2"/>
<keyword evidence="2 9" id="KW-0813">Transport</keyword>
<dbReference type="GO" id="GO:0004427">
    <property type="term" value="F:inorganic diphosphate phosphatase activity"/>
    <property type="evidence" value="ECO:0007669"/>
    <property type="project" value="UniProtKB-UniRule"/>
</dbReference>
<keyword evidence="7 9" id="KW-0406">Ion transport</keyword>
<keyword evidence="11" id="KW-1185">Reference proteome</keyword>
<evidence type="ECO:0000256" key="3">
    <source>
        <dbReference type="ARBA" id="ARBA00022692"/>
    </source>
</evidence>
<dbReference type="RefSeq" id="WP_148972087.1">
    <property type="nucleotide sequence ID" value="NZ_CP043314.1"/>
</dbReference>
<keyword evidence="4 9" id="KW-0460">Magnesium</keyword>
<keyword evidence="6 9" id="KW-1133">Transmembrane helix</keyword>
<dbReference type="EC" id="7.1.3.1" evidence="9"/>
<feature type="transmembrane region" description="Helical" evidence="9">
    <location>
        <begin position="20"/>
        <end position="40"/>
    </location>
</feature>
<feature type="transmembrane region" description="Helical" evidence="9">
    <location>
        <begin position="529"/>
        <end position="553"/>
    </location>
</feature>
<feature type="transmembrane region" description="Helical" evidence="9">
    <location>
        <begin position="330"/>
        <end position="350"/>
    </location>
</feature>
<feature type="transmembrane region" description="Helical" evidence="9">
    <location>
        <begin position="701"/>
        <end position="720"/>
    </location>
</feature>
<comment type="subcellular location">
    <subcellularLocation>
        <location evidence="9">Cell membrane</location>
        <topology evidence="9">Multi-pass membrane protein</topology>
    </subcellularLocation>
    <subcellularLocation>
        <location evidence="1">Endomembrane system</location>
        <topology evidence="1">Multi-pass membrane protein</topology>
    </subcellularLocation>
</comment>
<evidence type="ECO:0000256" key="4">
    <source>
        <dbReference type="ARBA" id="ARBA00022842"/>
    </source>
</evidence>
<evidence type="ECO:0000256" key="1">
    <source>
        <dbReference type="ARBA" id="ARBA00004127"/>
    </source>
</evidence>
<feature type="transmembrane region" description="Helical" evidence="9">
    <location>
        <begin position="362"/>
        <end position="383"/>
    </location>
</feature>
<dbReference type="PANTHER" id="PTHR31998">
    <property type="entry name" value="K(+)-INSENSITIVE PYROPHOSPHATE-ENERGIZED PROTON PUMP"/>
    <property type="match status" value="1"/>
</dbReference>
<keyword evidence="8 9" id="KW-0472">Membrane</keyword>
<comment type="function">
    <text evidence="9">Proton pump that utilizes the energy of pyrophosphate hydrolysis as the driving force for proton movement across the membrane. Generates a proton motive force.</text>
</comment>
<evidence type="ECO:0000313" key="11">
    <source>
        <dbReference type="Proteomes" id="UP000324924"/>
    </source>
</evidence>
<dbReference type="EMBL" id="CP043314">
    <property type="protein sequence ID" value="QEK38964.1"/>
    <property type="molecule type" value="Genomic_DNA"/>
</dbReference>
<evidence type="ECO:0000256" key="9">
    <source>
        <dbReference type="HAMAP-Rule" id="MF_01129"/>
    </source>
</evidence>
<dbReference type="GO" id="GO:0009678">
    <property type="term" value="F:diphosphate hydrolysis-driven proton transmembrane transporter activity"/>
    <property type="evidence" value="ECO:0007669"/>
    <property type="project" value="UniProtKB-UniRule"/>
</dbReference>
<feature type="transmembrane region" description="Helical" evidence="9">
    <location>
        <begin position="437"/>
        <end position="457"/>
    </location>
</feature>
<keyword evidence="10" id="KW-0378">Hydrolase</keyword>
<evidence type="ECO:0000256" key="2">
    <source>
        <dbReference type="ARBA" id="ARBA00022448"/>
    </source>
</evidence>
<dbReference type="HAMAP" id="MF_01129">
    <property type="entry name" value="PPase_energized_pump"/>
    <property type="match status" value="1"/>
</dbReference>
<feature type="site" description="Determinant of potassium independence" evidence="9">
    <location>
        <position position="495"/>
    </location>
</feature>
<feature type="transmembrane region" description="Helical" evidence="9">
    <location>
        <begin position="500"/>
        <end position="517"/>
    </location>
</feature>
<dbReference type="Proteomes" id="UP000324924">
    <property type="component" value="Chromosome"/>
</dbReference>
<feature type="transmembrane region" description="Helical" evidence="9">
    <location>
        <begin position="633"/>
        <end position="652"/>
    </location>
</feature>
<accession>A0A5C0UJH8</accession>
<sequence length="726" mass="78755">MSIASNELIMYLFYIIDWRIKLFNCTFQSIAIFSGLFLFFRSYVYYKKIKNIKVSEDVNRIGSYIKDASYAYLKKQYLYVFVVSCVIALFLFFFSEFNVCLGFIVGAFLSSVCGIAGMHVAVVSNMRTAQKAESGVSDAFEVSFGAGKVTGLLIGGIIIFSVVFALWNECGTRVISEYDSNIMKKVTKSVNFSDFSYNRILKILLGMSFGASVVSVFARLGGGIFTKAADVGADLVGKIEKNIPEDDPRNPAVIADNVGDNVGDCAGTSADIFETYIVGFMAACYISSQYYVDPILFLIISLSSMLGSYIATEMFSRTTNPFKTMFKFMIFSLCAACMFNLVGISCYLNYMGSFSYNMLFYFFKPCAVGILSSFVIVVLTNYYTSYSCSPVKRIAKASESGHAMNIMTGLAVSLESCFGIIVCMVSAILGSYYFADTLGIAICIVSMLSIVITVMTLDAYGPITDNAGGIAEMSKMPASARENTDTLDALGNTTKALTKGYSIGSAALAASAVFFSYSHDLLSYTGENFVFCLTNPFVVSGMLIGGAIVYLYASMSIESVSEVGQEVVKEVQNQFAEDPLIIEGKSTPNYSRTVEMLTERSIQKMFYPVLVAVGVPLICFASVYLFFGSSAAFTILGGLISGVTIVGIFSAISMTNGGGAWDNAKKYIELGFYGGKGSYAHKAAVTGDTVGDPYKDTAGPAINPMMKMVNIIAIVIILLFNKYGLF</sequence>
<comment type="similarity">
    <text evidence="9">Belongs to the H(+)-translocating pyrophosphatase (TC 3.A.10) family. K(+)-insensitive subfamily.</text>
</comment>
<evidence type="ECO:0000256" key="5">
    <source>
        <dbReference type="ARBA" id="ARBA00022967"/>
    </source>
</evidence>
<evidence type="ECO:0000256" key="6">
    <source>
        <dbReference type="ARBA" id="ARBA00022989"/>
    </source>
</evidence>
<reference evidence="10 11" key="1">
    <citation type="submission" date="2019-08" db="EMBL/GenBank/DDBJ databases">
        <title>Highly reduced genomes of protist endosymbionts show evolutionary convergence.</title>
        <authorList>
            <person name="George E."/>
            <person name="Husnik F."/>
            <person name="Tashyreva D."/>
            <person name="Prokopchuk G."/>
            <person name="Horak A."/>
            <person name="Kwong W.K."/>
            <person name="Lukes J."/>
            <person name="Keeling P.J."/>
        </authorList>
    </citation>
    <scope>NUCLEOTIDE SEQUENCE [LARGE SCALE GENOMIC DNA]</scope>
    <source>
        <strain evidence="10">1604HC</strain>
    </source>
</reference>
<feature type="transmembrane region" description="Helical" evidence="9">
    <location>
        <begin position="290"/>
        <end position="310"/>
    </location>
</feature>
<name>A0A5C0UJH8_9PROT</name>
<keyword evidence="9" id="KW-0375">Hydrogen ion transport</keyword>
<feature type="transmembrane region" description="Helical" evidence="9">
    <location>
        <begin position="77"/>
        <end position="95"/>
    </location>
</feature>
<evidence type="ECO:0000256" key="8">
    <source>
        <dbReference type="ARBA" id="ARBA00023136"/>
    </source>
</evidence>
<dbReference type="PIRSF" id="PIRSF001265">
    <property type="entry name" value="H+-PPase"/>
    <property type="match status" value="1"/>
</dbReference>
<organism evidence="10 11">
    <name type="scientific">Candidatus Nesciobacter abundans</name>
    <dbReference type="NCBI Taxonomy" id="2601668"/>
    <lineage>
        <taxon>Bacteria</taxon>
        <taxon>Pseudomonadati</taxon>
        <taxon>Pseudomonadota</taxon>
        <taxon>Alphaproteobacteria</taxon>
        <taxon>Holosporales</taxon>
        <taxon>Holosporaceae</taxon>
        <taxon>Candidatus Nesciobacter</taxon>
    </lineage>
</organism>
<dbReference type="AlphaFoldDB" id="A0A5C0UJH8"/>
<gene>
    <name evidence="9" type="primary">hppA</name>
    <name evidence="10" type="ORF">FZC36_00735</name>
</gene>
<dbReference type="KEGG" id="nabu:FZC36_00735"/>
<keyword evidence="9" id="KW-1003">Cell membrane</keyword>
<dbReference type="Pfam" id="PF03030">
    <property type="entry name" value="H_PPase"/>
    <property type="match status" value="1"/>
</dbReference>